<evidence type="ECO:0000313" key="2">
    <source>
        <dbReference type="EMBL" id="GGM33938.1"/>
    </source>
</evidence>
<keyword evidence="3" id="KW-1185">Reference proteome</keyword>
<organism evidence="2 3">
    <name type="scientific">Longimycelium tulufanense</name>
    <dbReference type="NCBI Taxonomy" id="907463"/>
    <lineage>
        <taxon>Bacteria</taxon>
        <taxon>Bacillati</taxon>
        <taxon>Actinomycetota</taxon>
        <taxon>Actinomycetes</taxon>
        <taxon>Pseudonocardiales</taxon>
        <taxon>Pseudonocardiaceae</taxon>
        <taxon>Longimycelium</taxon>
    </lineage>
</organism>
<evidence type="ECO:0000313" key="3">
    <source>
        <dbReference type="Proteomes" id="UP000637578"/>
    </source>
</evidence>
<feature type="domain" description="Dynamin N-terminal" evidence="1">
    <location>
        <begin position="45"/>
        <end position="164"/>
    </location>
</feature>
<dbReference type="SUPFAM" id="SSF52540">
    <property type="entry name" value="P-loop containing nucleoside triphosphate hydrolases"/>
    <property type="match status" value="1"/>
</dbReference>
<sequence>MNGTPSLGVSVRGLLRNAIEVYRDTPDVATTLRRHLDRMDEPLRVAIAGKVKSGKSTLLNALVGEEVAATDAAECTRVLTWYRDAMSPRVALHPVDGVPRQVPIHRRNGALHIDLQGASPEQLDRIVVDWPSQHLRALTLIDTPGIASLSTEVSARTTAFLTPEDEAATADAVVYLMRHLHGSDIGFLESFHDRGVAKANPVNAIAVLCRVDEVGGGRVDALLSARKIAQRYRTDPKLRGLCQTVVPVAGLLACTGRTLRQAEFIAIGQLATAPRADVERILLSVDRFVCSTEDLPASLTDLTVSPVDVRVGLLARLGLFGVRLAVTLVRQGHHQPARLAAELVRRSGLDDLRQVLSAQFTERADLLKARSALLALDVVLQRDPRPRTGPLAAEVERILAGAHEFAELRLLSSLRSGVLPLPPEAAAEAERLLGGSGRAPTARLGLERHDPDEIRRAGLDALGRWRRRAENPLSSRAVTDAARIVVRSCEGLLAETTAQS</sequence>
<dbReference type="Pfam" id="PF00350">
    <property type="entry name" value="Dynamin_N"/>
    <property type="match status" value="1"/>
</dbReference>
<evidence type="ECO:0000259" key="1">
    <source>
        <dbReference type="Pfam" id="PF00350"/>
    </source>
</evidence>
<gene>
    <name evidence="2" type="ORF">GCM10012275_01660</name>
</gene>
<name>A0A8J3C8K4_9PSEU</name>
<dbReference type="RefSeq" id="WP_189052850.1">
    <property type="nucleotide sequence ID" value="NZ_BMMK01000001.1"/>
</dbReference>
<accession>A0A8J3C8K4</accession>
<proteinExistence type="predicted"/>
<reference evidence="2" key="2">
    <citation type="submission" date="2020-09" db="EMBL/GenBank/DDBJ databases">
        <authorList>
            <person name="Sun Q."/>
            <person name="Zhou Y."/>
        </authorList>
    </citation>
    <scope>NUCLEOTIDE SEQUENCE</scope>
    <source>
        <strain evidence="2">CGMCC 4.5737</strain>
    </source>
</reference>
<dbReference type="Proteomes" id="UP000637578">
    <property type="component" value="Unassembled WGS sequence"/>
</dbReference>
<dbReference type="InterPro" id="IPR045063">
    <property type="entry name" value="Dynamin_N"/>
</dbReference>
<comment type="caution">
    <text evidence="2">The sequence shown here is derived from an EMBL/GenBank/DDBJ whole genome shotgun (WGS) entry which is preliminary data.</text>
</comment>
<reference evidence="2" key="1">
    <citation type="journal article" date="2014" name="Int. J. Syst. Evol. Microbiol.">
        <title>Complete genome sequence of Corynebacterium casei LMG S-19264T (=DSM 44701T), isolated from a smear-ripened cheese.</title>
        <authorList>
            <consortium name="US DOE Joint Genome Institute (JGI-PGF)"/>
            <person name="Walter F."/>
            <person name="Albersmeier A."/>
            <person name="Kalinowski J."/>
            <person name="Ruckert C."/>
        </authorList>
    </citation>
    <scope>NUCLEOTIDE SEQUENCE</scope>
    <source>
        <strain evidence="2">CGMCC 4.5737</strain>
    </source>
</reference>
<dbReference type="AlphaFoldDB" id="A0A8J3C8K4"/>
<dbReference type="EMBL" id="BMMK01000001">
    <property type="protein sequence ID" value="GGM33938.1"/>
    <property type="molecule type" value="Genomic_DNA"/>
</dbReference>
<dbReference type="Gene3D" id="3.40.50.300">
    <property type="entry name" value="P-loop containing nucleotide triphosphate hydrolases"/>
    <property type="match status" value="1"/>
</dbReference>
<dbReference type="InterPro" id="IPR027417">
    <property type="entry name" value="P-loop_NTPase"/>
</dbReference>
<protein>
    <submittedName>
        <fullName evidence="2">GTPase</fullName>
    </submittedName>
</protein>